<dbReference type="GO" id="GO:0016301">
    <property type="term" value="F:kinase activity"/>
    <property type="evidence" value="ECO:0007669"/>
    <property type="project" value="UniProtKB-KW"/>
</dbReference>
<evidence type="ECO:0000256" key="1">
    <source>
        <dbReference type="ARBA" id="ARBA00022679"/>
    </source>
</evidence>
<evidence type="ECO:0000259" key="6">
    <source>
        <dbReference type="Pfam" id="PF02518"/>
    </source>
</evidence>
<feature type="coiled-coil region" evidence="4">
    <location>
        <begin position="380"/>
        <end position="434"/>
    </location>
</feature>
<proteinExistence type="predicted"/>
<protein>
    <submittedName>
        <fullName evidence="8">Histidine kinase</fullName>
    </submittedName>
</protein>
<evidence type="ECO:0000256" key="4">
    <source>
        <dbReference type="SAM" id="Coils"/>
    </source>
</evidence>
<reference evidence="8" key="1">
    <citation type="submission" date="2022-10" db="EMBL/GenBank/DDBJ databases">
        <title>Complete genome sequence of Schlegelella aquatica LMG 23380.</title>
        <authorList>
            <person name="Musilova J."/>
            <person name="Kourilova X."/>
            <person name="Bezdicek M."/>
            <person name="Hermankova K."/>
            <person name="Obruca S."/>
            <person name="Sedlar K."/>
        </authorList>
    </citation>
    <scope>NUCLEOTIDE SEQUENCE</scope>
    <source>
        <strain evidence="8">LMG 23380</strain>
    </source>
</reference>
<sequence length="630" mass="70167">MIAAGHRTAAPASWLQRWLRRLLLLAWAAACLGVAPAHALSIELREAWLREAARPDAPEARVSLPDPWEHTAPSRAGSASYRLQVPDAVAATARPAVFLRRVGNVFRVHLNGHLVREVGREQHPLPNYNQEPVYVALPPSLLRPAGNELVIEVTGEPRREAGLSSVWVGDADALEPMYRRAHDVQVRGAWMIAAASATMGVLGLLVAWRTRQSVYGWFGLANLIWAWRAGALQVNDGRWWAWLLQWAFEFSYSLFIAAIGLFLLEMARRATSGARRFFAGYVWVSLALSLTHAAFNVPVMRTVSLGLTLAVAVGMTLFLASIAWRQRDRGAALLAASVGLCAAVGARDWIVLRLMHDYGAYTWARYVIVVLMVVMAWRLVEDYGRTLRELRDANRHLREAVEAKQRELEQAFEAQRAIERRQAATAERDRILREMHDGLGGRLVGAIALARQLQQHEAPARALVGELRQALDDCLVELRLSLDSMDTEPRCLSEALAELRFRVEPSLRAAGIRLVWNLRDDAADAMLPPTDTQQVLRIMREALTNVIKHAQASVVWLELARREHGLELTVLDNGLVQRAAERPRTAPLPGGKRGLANMRHRAEAIGAHIEIGPHPEGWVVRLTLPAGRCR</sequence>
<dbReference type="InterPro" id="IPR050482">
    <property type="entry name" value="Sensor_HK_TwoCompSys"/>
</dbReference>
<feature type="transmembrane region" description="Helical" evidence="5">
    <location>
        <begin position="331"/>
        <end position="351"/>
    </location>
</feature>
<keyword evidence="5" id="KW-0472">Membrane</keyword>
<dbReference type="CDD" id="cd16917">
    <property type="entry name" value="HATPase_UhpB-NarQ-NarX-like"/>
    <property type="match status" value="1"/>
</dbReference>
<keyword evidence="9" id="KW-1185">Reference proteome</keyword>
<dbReference type="Proteomes" id="UP001163266">
    <property type="component" value="Chromosome"/>
</dbReference>
<dbReference type="PANTHER" id="PTHR24421:SF58">
    <property type="entry name" value="SIGNAL TRANSDUCTION HISTIDINE-PROTEIN KINASE_PHOSPHATASE UHPB"/>
    <property type="match status" value="1"/>
</dbReference>
<feature type="transmembrane region" description="Helical" evidence="5">
    <location>
        <begin position="214"/>
        <end position="233"/>
    </location>
</feature>
<keyword evidence="5" id="KW-1133">Transmembrane helix</keyword>
<dbReference type="PANTHER" id="PTHR24421">
    <property type="entry name" value="NITRATE/NITRITE SENSOR PROTEIN NARX-RELATED"/>
    <property type="match status" value="1"/>
</dbReference>
<feature type="domain" description="Signal transduction histidine kinase subgroup 3 dimerisation and phosphoacceptor" evidence="7">
    <location>
        <begin position="427"/>
        <end position="486"/>
    </location>
</feature>
<dbReference type="Gene3D" id="3.30.565.10">
    <property type="entry name" value="Histidine kinase-like ATPase, C-terminal domain"/>
    <property type="match status" value="1"/>
</dbReference>
<dbReference type="EMBL" id="CP110257">
    <property type="protein sequence ID" value="UZD55194.1"/>
    <property type="molecule type" value="Genomic_DNA"/>
</dbReference>
<feature type="transmembrane region" description="Helical" evidence="5">
    <location>
        <begin position="363"/>
        <end position="380"/>
    </location>
</feature>
<feature type="domain" description="Histidine kinase/HSP90-like ATPase" evidence="6">
    <location>
        <begin position="531"/>
        <end position="626"/>
    </location>
</feature>
<keyword evidence="4" id="KW-0175">Coiled coil</keyword>
<dbReference type="InterPro" id="IPR011712">
    <property type="entry name" value="Sig_transdc_His_kin_sub3_dim/P"/>
</dbReference>
<keyword evidence="5" id="KW-0812">Transmembrane</keyword>
<feature type="transmembrane region" description="Helical" evidence="5">
    <location>
        <begin position="303"/>
        <end position="324"/>
    </location>
</feature>
<keyword evidence="3" id="KW-0902">Two-component regulatory system</keyword>
<gene>
    <name evidence="8" type="ORF">OMP39_00920</name>
</gene>
<evidence type="ECO:0000256" key="3">
    <source>
        <dbReference type="ARBA" id="ARBA00023012"/>
    </source>
</evidence>
<organism evidence="8 9">
    <name type="scientific">Caldimonas aquatica</name>
    <dbReference type="NCBI Taxonomy" id="376175"/>
    <lineage>
        <taxon>Bacteria</taxon>
        <taxon>Pseudomonadati</taxon>
        <taxon>Pseudomonadota</taxon>
        <taxon>Betaproteobacteria</taxon>
        <taxon>Burkholderiales</taxon>
        <taxon>Sphaerotilaceae</taxon>
        <taxon>Caldimonas</taxon>
    </lineage>
</organism>
<dbReference type="InterPro" id="IPR036890">
    <property type="entry name" value="HATPase_C_sf"/>
</dbReference>
<evidence type="ECO:0000259" key="7">
    <source>
        <dbReference type="Pfam" id="PF07730"/>
    </source>
</evidence>
<feature type="transmembrane region" description="Helical" evidence="5">
    <location>
        <begin position="276"/>
        <end position="297"/>
    </location>
</feature>
<dbReference type="Gene3D" id="1.20.5.1930">
    <property type="match status" value="1"/>
</dbReference>
<keyword evidence="2 8" id="KW-0418">Kinase</keyword>
<evidence type="ECO:0000313" key="9">
    <source>
        <dbReference type="Proteomes" id="UP001163266"/>
    </source>
</evidence>
<evidence type="ECO:0000313" key="8">
    <source>
        <dbReference type="EMBL" id="UZD55194.1"/>
    </source>
</evidence>
<evidence type="ECO:0000256" key="2">
    <source>
        <dbReference type="ARBA" id="ARBA00022777"/>
    </source>
</evidence>
<keyword evidence="1" id="KW-0808">Transferase</keyword>
<dbReference type="InterPro" id="IPR003594">
    <property type="entry name" value="HATPase_dom"/>
</dbReference>
<dbReference type="Pfam" id="PF02518">
    <property type="entry name" value="HATPase_c"/>
    <property type="match status" value="1"/>
</dbReference>
<accession>A0ABY6MT58</accession>
<dbReference type="Pfam" id="PF07730">
    <property type="entry name" value="HisKA_3"/>
    <property type="match status" value="1"/>
</dbReference>
<feature type="transmembrane region" description="Helical" evidence="5">
    <location>
        <begin position="239"/>
        <end position="264"/>
    </location>
</feature>
<evidence type="ECO:0000256" key="5">
    <source>
        <dbReference type="SAM" id="Phobius"/>
    </source>
</evidence>
<feature type="transmembrane region" description="Helical" evidence="5">
    <location>
        <begin position="188"/>
        <end position="207"/>
    </location>
</feature>
<dbReference type="SUPFAM" id="SSF55874">
    <property type="entry name" value="ATPase domain of HSP90 chaperone/DNA topoisomerase II/histidine kinase"/>
    <property type="match status" value="1"/>
</dbReference>
<name>A0ABY6MT58_9BURK</name>
<dbReference type="RefSeq" id="WP_264892952.1">
    <property type="nucleotide sequence ID" value="NZ_CP110257.1"/>
</dbReference>